<evidence type="ECO:0000313" key="2">
    <source>
        <dbReference type="EMBL" id="CBJ32602.1"/>
    </source>
</evidence>
<dbReference type="Proteomes" id="UP000002630">
    <property type="component" value="Unassembled WGS sequence"/>
</dbReference>
<keyword evidence="1" id="KW-0175">Coiled coil</keyword>
<name>D7FYQ2_ECTSI</name>
<accession>D7FYQ2</accession>
<evidence type="ECO:0000313" key="3">
    <source>
        <dbReference type="Proteomes" id="UP000002630"/>
    </source>
</evidence>
<gene>
    <name evidence="2" type="ORF">Esi_0349_0029</name>
</gene>
<feature type="coiled-coil region" evidence="1">
    <location>
        <begin position="22"/>
        <end position="68"/>
    </location>
</feature>
<keyword evidence="3" id="KW-1185">Reference proteome</keyword>
<dbReference type="InParanoid" id="D7FYQ2"/>
<dbReference type="EMBL" id="FN649760">
    <property type="protein sequence ID" value="CBJ32602.1"/>
    <property type="molecule type" value="Genomic_DNA"/>
</dbReference>
<evidence type="ECO:0000256" key="1">
    <source>
        <dbReference type="SAM" id="Coils"/>
    </source>
</evidence>
<proteinExistence type="predicted"/>
<reference evidence="2 3" key="1">
    <citation type="journal article" date="2010" name="Nature">
        <title>The Ectocarpus genome and the independent evolution of multicellularity in brown algae.</title>
        <authorList>
            <person name="Cock J.M."/>
            <person name="Sterck L."/>
            <person name="Rouze P."/>
            <person name="Scornet D."/>
            <person name="Allen A.E."/>
            <person name="Amoutzias G."/>
            <person name="Anthouard V."/>
            <person name="Artiguenave F."/>
            <person name="Aury J.M."/>
            <person name="Badger J.H."/>
            <person name="Beszteri B."/>
            <person name="Billiau K."/>
            <person name="Bonnet E."/>
            <person name="Bothwell J.H."/>
            <person name="Bowler C."/>
            <person name="Boyen C."/>
            <person name="Brownlee C."/>
            <person name="Carrano C.J."/>
            <person name="Charrier B."/>
            <person name="Cho G.Y."/>
            <person name="Coelho S.M."/>
            <person name="Collen J."/>
            <person name="Corre E."/>
            <person name="Da Silva C."/>
            <person name="Delage L."/>
            <person name="Delaroque N."/>
            <person name="Dittami S.M."/>
            <person name="Doulbeau S."/>
            <person name="Elias M."/>
            <person name="Farnham G."/>
            <person name="Gachon C.M."/>
            <person name="Gschloessl B."/>
            <person name="Heesch S."/>
            <person name="Jabbari K."/>
            <person name="Jubin C."/>
            <person name="Kawai H."/>
            <person name="Kimura K."/>
            <person name="Kloareg B."/>
            <person name="Kupper F.C."/>
            <person name="Lang D."/>
            <person name="Le Bail A."/>
            <person name="Leblanc C."/>
            <person name="Lerouge P."/>
            <person name="Lohr M."/>
            <person name="Lopez P.J."/>
            <person name="Martens C."/>
            <person name="Maumus F."/>
            <person name="Michel G."/>
            <person name="Miranda-Saavedra D."/>
            <person name="Morales J."/>
            <person name="Moreau H."/>
            <person name="Motomura T."/>
            <person name="Nagasato C."/>
            <person name="Napoli C.A."/>
            <person name="Nelson D.R."/>
            <person name="Nyvall-Collen P."/>
            <person name="Peters A.F."/>
            <person name="Pommier C."/>
            <person name="Potin P."/>
            <person name="Poulain J."/>
            <person name="Quesneville H."/>
            <person name="Read B."/>
            <person name="Rensing S.A."/>
            <person name="Ritter A."/>
            <person name="Rousvoal S."/>
            <person name="Samanta M."/>
            <person name="Samson G."/>
            <person name="Schroeder D.C."/>
            <person name="Segurens B."/>
            <person name="Strittmatter M."/>
            <person name="Tonon T."/>
            <person name="Tregear J.W."/>
            <person name="Valentin K."/>
            <person name="von Dassow P."/>
            <person name="Yamagishi T."/>
            <person name="Van de Peer Y."/>
            <person name="Wincker P."/>
        </authorList>
    </citation>
    <scope>NUCLEOTIDE SEQUENCE [LARGE SCALE GENOMIC DNA]</scope>
    <source>
        <strain evidence="3">Ec32 / CCAP1310/4</strain>
    </source>
</reference>
<dbReference type="AlphaFoldDB" id="D7FYQ2"/>
<organism evidence="2 3">
    <name type="scientific">Ectocarpus siliculosus</name>
    <name type="common">Brown alga</name>
    <name type="synonym">Conferva siliculosa</name>
    <dbReference type="NCBI Taxonomy" id="2880"/>
    <lineage>
        <taxon>Eukaryota</taxon>
        <taxon>Sar</taxon>
        <taxon>Stramenopiles</taxon>
        <taxon>Ochrophyta</taxon>
        <taxon>PX clade</taxon>
        <taxon>Phaeophyceae</taxon>
        <taxon>Ectocarpales</taxon>
        <taxon>Ectocarpaceae</taxon>
        <taxon>Ectocarpus</taxon>
    </lineage>
</organism>
<protein>
    <submittedName>
        <fullName evidence="2">Uncharacterized protein</fullName>
    </submittedName>
</protein>
<sequence length="126" mass="14512">MEALDDQIDVSMARRVEIDAQNAELQLVVDEADSRKRQLQEQVGRLQVDEVKTEVEDLSTRLETRDKERKEQELLREMLDSAHMVFRRESPEEVGATSLQRSRKTKKDCSQGALCGRRLKYSGCTS</sequence>